<dbReference type="Pfam" id="PF04488">
    <property type="entry name" value="Gly_transf_sug"/>
    <property type="match status" value="1"/>
</dbReference>
<keyword evidence="1" id="KW-0808">Transferase</keyword>
<dbReference type="PANTHER" id="PTHR32385">
    <property type="entry name" value="MANNOSYL PHOSPHORYLINOSITOL CERAMIDE SYNTHASE"/>
    <property type="match status" value="1"/>
</dbReference>
<dbReference type="InterPro" id="IPR007577">
    <property type="entry name" value="GlycoTrfase_DXD_sugar-bd_CS"/>
</dbReference>
<dbReference type="EMBL" id="MN740714">
    <property type="protein sequence ID" value="QHS80584.1"/>
    <property type="molecule type" value="Genomic_DNA"/>
</dbReference>
<dbReference type="Gene3D" id="3.90.550.20">
    <property type="match status" value="1"/>
</dbReference>
<keyword evidence="2" id="KW-0812">Transmembrane</keyword>
<name>A0A6C0AL97_9ZZZZ</name>
<reference evidence="3" key="1">
    <citation type="journal article" date="2020" name="Nature">
        <title>Giant virus diversity and host interactions through global metagenomics.</title>
        <authorList>
            <person name="Schulz F."/>
            <person name="Roux S."/>
            <person name="Paez-Espino D."/>
            <person name="Jungbluth S."/>
            <person name="Walsh D.A."/>
            <person name="Denef V.J."/>
            <person name="McMahon K.D."/>
            <person name="Konstantinidis K.T."/>
            <person name="Eloe-Fadrosh E.A."/>
            <person name="Kyrpides N.C."/>
            <person name="Woyke T."/>
        </authorList>
    </citation>
    <scope>NUCLEOTIDE SEQUENCE</scope>
    <source>
        <strain evidence="3">GVMAG-S-1091796-13</strain>
    </source>
</reference>
<dbReference type="EMBL" id="MN740715">
    <property type="protein sequence ID" value="QHS80640.1"/>
    <property type="molecule type" value="Genomic_DNA"/>
</dbReference>
<evidence type="ECO:0000313" key="3">
    <source>
        <dbReference type="EMBL" id="QHS80584.1"/>
    </source>
</evidence>
<dbReference type="InterPro" id="IPR051706">
    <property type="entry name" value="Glycosyltransferase_domain"/>
</dbReference>
<dbReference type="AlphaFoldDB" id="A0A6C0AL97"/>
<proteinExistence type="predicted"/>
<dbReference type="InterPro" id="IPR029044">
    <property type="entry name" value="Nucleotide-diphossugar_trans"/>
</dbReference>
<evidence type="ECO:0008006" key="4">
    <source>
        <dbReference type="Google" id="ProtNLM"/>
    </source>
</evidence>
<protein>
    <recommendedName>
        <fullName evidence="4">Glycosyltransferase</fullName>
    </recommendedName>
</protein>
<feature type="transmembrane region" description="Helical" evidence="2">
    <location>
        <begin position="251"/>
        <end position="270"/>
    </location>
</feature>
<keyword evidence="2" id="KW-1133">Transmembrane helix</keyword>
<dbReference type="SUPFAM" id="SSF53448">
    <property type="entry name" value="Nucleotide-diphospho-sugar transferases"/>
    <property type="match status" value="1"/>
</dbReference>
<sequence length="273" mass="32744">MIPKIIHQIWFQGTEYIPKHLVNYQNSWKEKNQDYQYMFWDTNSIKELIKRVNIYWITETYNNFPLMIQKIDFAKYVILYYIGGIYIDMDMKCLKSLNILLELSNIKTKKIVVSNLTYDLTQRIIFLLSGNYNVKNLVNNGIIMCEPKHEIILNTMKYGHQNIDNFFKNKSNFLYIFYSTGPLALSNSLIDYTNKNKYRSNEIEILHQSYFEACDLGEIKSDKCKIPENAIGIHYYEASWNSKYENNLVKYYYFIKDNILLIILLLYITFKRR</sequence>
<dbReference type="PANTHER" id="PTHR32385:SF15">
    <property type="entry name" value="INOSITOL PHOSPHOCERAMIDE MANNOSYLTRANSFERASE 1"/>
    <property type="match status" value="1"/>
</dbReference>
<keyword evidence="2" id="KW-0472">Membrane</keyword>
<dbReference type="GO" id="GO:0051999">
    <property type="term" value="P:mannosyl-inositol phosphorylceramide biosynthetic process"/>
    <property type="evidence" value="ECO:0007669"/>
    <property type="project" value="TreeGrafter"/>
</dbReference>
<evidence type="ECO:0000256" key="1">
    <source>
        <dbReference type="ARBA" id="ARBA00022679"/>
    </source>
</evidence>
<evidence type="ECO:0000256" key="2">
    <source>
        <dbReference type="SAM" id="Phobius"/>
    </source>
</evidence>
<organism evidence="3">
    <name type="scientific">viral metagenome</name>
    <dbReference type="NCBI Taxonomy" id="1070528"/>
    <lineage>
        <taxon>unclassified sequences</taxon>
        <taxon>metagenomes</taxon>
        <taxon>organismal metagenomes</taxon>
    </lineage>
</organism>
<dbReference type="GO" id="GO:0000030">
    <property type="term" value="F:mannosyltransferase activity"/>
    <property type="evidence" value="ECO:0007669"/>
    <property type="project" value="TreeGrafter"/>
</dbReference>
<dbReference type="GO" id="GO:0016020">
    <property type="term" value="C:membrane"/>
    <property type="evidence" value="ECO:0007669"/>
    <property type="project" value="GOC"/>
</dbReference>
<accession>A0A6C0AL97</accession>